<dbReference type="RefSeq" id="WP_211801792.1">
    <property type="nucleotide sequence ID" value="NZ_JAGSCS010000012.1"/>
</dbReference>
<dbReference type="InterPro" id="IPR027417">
    <property type="entry name" value="P-loop_NTPase"/>
</dbReference>
<gene>
    <name evidence="4" type="ORF">KCG48_09755</name>
</gene>
<comment type="caution">
    <text evidence="4">The sequence shown here is derived from an EMBL/GenBank/DDBJ whole genome shotgun (WGS) entry which is preliminary data.</text>
</comment>
<evidence type="ECO:0000313" key="5">
    <source>
        <dbReference type="Proteomes" id="UP000675379"/>
    </source>
</evidence>
<dbReference type="EMBL" id="JAGSCS010000012">
    <property type="protein sequence ID" value="MBR0576622.1"/>
    <property type="molecule type" value="Genomic_DNA"/>
</dbReference>
<dbReference type="SUPFAM" id="SSF52540">
    <property type="entry name" value="P-loop containing nucleoside triphosphate hydrolases"/>
    <property type="match status" value="1"/>
</dbReference>
<dbReference type="Gene3D" id="3.40.50.300">
    <property type="entry name" value="P-loop containing nucleotide triphosphate hydrolases"/>
    <property type="match status" value="3"/>
</dbReference>
<feature type="domain" description="DNA2/NAM7 helicase-like C-terminal" evidence="3">
    <location>
        <begin position="575"/>
        <end position="727"/>
    </location>
</feature>
<sequence>MNTKANLILQKGEDVTANVQWCAYNPQTKKYDVTYQNGKTYHFHFDSILWLKNPKTVDHQWLSIQHREREVFDIQGILEFSGANRVYWKVLFQDGREACYLKRELDIQSSCLRHEDMASSLEYLRRIAAVNELQSEDGVRLLAQQYEKLDFLDSDSALATYLNPRRYSLEHRKEPALIFPFGGNASQFRAVREAMTNQVSIIQGPPGTGKTQTILNIIANLLIQGKSVLVVSNNNSATANIQEKLESPRYGLGFLAAPLGSMENKTRFLSRQTGVYPDLSAWMSSEENQEKRRWSIRKISQELTEVFARQERLARARQEQEALTVEVRHFQQYCAETGLGGSKNASGRRRSSKKLMRTWQECQRFQELDQPVSLGFKLRNLRITGLREWRSYRINLPRVITVFQAQYYEAKQEELQREIQQLENLLQQGDQTLESLTKKSLDYLRAELYKTYGTRTQRKIFEGEDLWKRPSAFLREYPVILSTTFSSRSSLGKGVLYDYLIMDEASQVDVATGALAMACARNAVIVGDLKQLPNVVTEEIREKTDAIFQRYRLHEGYSFAGNSFLKSVGTILPEAPQTLLREHYRCHPKIIGFCNQKFYNNELLIMTRDKGEKDPLLVYKTVAGDHRRERFNQRQIDVLCAEVLPRLDQDAPENIGIIAPYNDQVQALRQAVNNAKIDVATVHKFQGREKDTIILTPVDDVVTDFSDDPYLLNVAISRAKKRLALVVSGNEQPKDSNIGDLIAYIEYHNFEVADSEIYSVFDYLYKQYTQERINVIKLI</sequence>
<evidence type="ECO:0000313" key="4">
    <source>
        <dbReference type="EMBL" id="MBR0576622.1"/>
    </source>
</evidence>
<keyword evidence="5" id="KW-1185">Reference proteome</keyword>
<dbReference type="InterPro" id="IPR047187">
    <property type="entry name" value="SF1_C_Upf1"/>
</dbReference>
<proteinExistence type="predicted"/>
<reference evidence="4" key="1">
    <citation type="submission" date="2021-04" db="EMBL/GenBank/DDBJ databases">
        <title>Proteiniclasticum sedimins sp. nov., an obligate anaerobic bacterium isolated from anaerobic sludge.</title>
        <authorList>
            <person name="Liu J."/>
        </authorList>
    </citation>
    <scope>NUCLEOTIDE SEQUENCE</scope>
    <source>
        <strain evidence="4">BAD-10</strain>
    </source>
</reference>
<dbReference type="InterPro" id="IPR045055">
    <property type="entry name" value="DNA2/NAM7-like"/>
</dbReference>
<dbReference type="CDD" id="cd18808">
    <property type="entry name" value="SF1_C_Upf1"/>
    <property type="match status" value="1"/>
</dbReference>
<dbReference type="GO" id="GO:0004386">
    <property type="term" value="F:helicase activity"/>
    <property type="evidence" value="ECO:0007669"/>
    <property type="project" value="InterPro"/>
</dbReference>
<dbReference type="InterPro" id="IPR041677">
    <property type="entry name" value="DNA2/NAM7_AAA_11"/>
</dbReference>
<dbReference type="Proteomes" id="UP000675379">
    <property type="component" value="Unassembled WGS sequence"/>
</dbReference>
<feature type="domain" description="DNA2/NAM7 helicase helicase" evidence="2">
    <location>
        <begin position="184"/>
        <end position="537"/>
    </location>
</feature>
<keyword evidence="1" id="KW-0175">Coiled coil</keyword>
<organism evidence="4 5">
    <name type="scientific">Proteiniclasticum sediminis</name>
    <dbReference type="NCBI Taxonomy" id="2804028"/>
    <lineage>
        <taxon>Bacteria</taxon>
        <taxon>Bacillati</taxon>
        <taxon>Bacillota</taxon>
        <taxon>Clostridia</taxon>
        <taxon>Eubacteriales</taxon>
        <taxon>Clostridiaceae</taxon>
        <taxon>Proteiniclasticum</taxon>
    </lineage>
</organism>
<feature type="coiled-coil region" evidence="1">
    <location>
        <begin position="405"/>
        <end position="439"/>
    </location>
</feature>
<dbReference type="CDD" id="cd17934">
    <property type="entry name" value="DEXXQc_Upf1-like"/>
    <property type="match status" value="1"/>
</dbReference>
<protein>
    <submittedName>
        <fullName evidence="4">AAA family ATPase</fullName>
    </submittedName>
</protein>
<dbReference type="PANTHER" id="PTHR10887">
    <property type="entry name" value="DNA2/NAM7 HELICASE FAMILY"/>
    <property type="match status" value="1"/>
</dbReference>
<dbReference type="AlphaFoldDB" id="A0A941CQ12"/>
<dbReference type="InterPro" id="IPR041679">
    <property type="entry name" value="DNA2/NAM7-like_C"/>
</dbReference>
<name>A0A941CQ12_9CLOT</name>
<dbReference type="Pfam" id="PF13086">
    <property type="entry name" value="AAA_11"/>
    <property type="match status" value="1"/>
</dbReference>
<evidence type="ECO:0000256" key="1">
    <source>
        <dbReference type="SAM" id="Coils"/>
    </source>
</evidence>
<accession>A0A941CQ12</accession>
<evidence type="ECO:0000259" key="2">
    <source>
        <dbReference type="Pfam" id="PF13086"/>
    </source>
</evidence>
<dbReference type="Pfam" id="PF13087">
    <property type="entry name" value="AAA_12"/>
    <property type="match status" value="1"/>
</dbReference>
<evidence type="ECO:0000259" key="3">
    <source>
        <dbReference type="Pfam" id="PF13087"/>
    </source>
</evidence>